<evidence type="ECO:0000313" key="2">
    <source>
        <dbReference type="Proteomes" id="UP001212841"/>
    </source>
</evidence>
<gene>
    <name evidence="1" type="ORF">HK097_001518</name>
</gene>
<dbReference type="AlphaFoldDB" id="A0AAD5XA39"/>
<accession>A0AAD5XA39</accession>
<proteinExistence type="predicted"/>
<dbReference type="InterPro" id="IPR010994">
    <property type="entry name" value="RuvA_2-like"/>
</dbReference>
<comment type="caution">
    <text evidence="1">The sequence shown here is derived from an EMBL/GenBank/DDBJ whole genome shotgun (WGS) entry which is preliminary data.</text>
</comment>
<dbReference type="Proteomes" id="UP001212841">
    <property type="component" value="Unassembled WGS sequence"/>
</dbReference>
<dbReference type="SUPFAM" id="SSF47781">
    <property type="entry name" value="RuvA domain 2-like"/>
    <property type="match status" value="1"/>
</dbReference>
<evidence type="ECO:0000313" key="1">
    <source>
        <dbReference type="EMBL" id="KAJ3057034.1"/>
    </source>
</evidence>
<dbReference type="EMBL" id="JADGJD010000013">
    <property type="protein sequence ID" value="KAJ3057034.1"/>
    <property type="molecule type" value="Genomic_DNA"/>
</dbReference>
<protein>
    <submittedName>
        <fullName evidence="1">Uncharacterized protein</fullName>
    </submittedName>
</protein>
<reference evidence="1" key="1">
    <citation type="submission" date="2020-05" db="EMBL/GenBank/DDBJ databases">
        <title>Phylogenomic resolution of chytrid fungi.</title>
        <authorList>
            <person name="Stajich J.E."/>
            <person name="Amses K."/>
            <person name="Simmons R."/>
            <person name="Seto K."/>
            <person name="Myers J."/>
            <person name="Bonds A."/>
            <person name="Quandt C.A."/>
            <person name="Barry K."/>
            <person name="Liu P."/>
            <person name="Grigoriev I."/>
            <person name="Longcore J.E."/>
            <person name="James T.Y."/>
        </authorList>
    </citation>
    <scope>NUCLEOTIDE SEQUENCE</scope>
    <source>
        <strain evidence="1">JEL0318</strain>
    </source>
</reference>
<sequence>MDEQDIEKVVMRVLAKQGMTPTAESTGGHEKDVQAIMKMMNEGKSEELMKLKFVGPSRARKILKGREEGKFGKPMDLMRAGISAEMVKTIFQANCEMSLFD</sequence>
<name>A0AAD5XA39_9FUNG</name>
<organism evidence="1 2">
    <name type="scientific">Rhizophlyctis rosea</name>
    <dbReference type="NCBI Taxonomy" id="64517"/>
    <lineage>
        <taxon>Eukaryota</taxon>
        <taxon>Fungi</taxon>
        <taxon>Fungi incertae sedis</taxon>
        <taxon>Chytridiomycota</taxon>
        <taxon>Chytridiomycota incertae sedis</taxon>
        <taxon>Chytridiomycetes</taxon>
        <taxon>Rhizophlyctidales</taxon>
        <taxon>Rhizophlyctidaceae</taxon>
        <taxon>Rhizophlyctis</taxon>
    </lineage>
</organism>
<dbReference type="Gene3D" id="1.10.150.280">
    <property type="entry name" value="AF1531-like domain"/>
    <property type="match status" value="1"/>
</dbReference>
<keyword evidence="2" id="KW-1185">Reference proteome</keyword>